<reference evidence="18 19" key="1">
    <citation type="submission" date="2015-06" db="EMBL/GenBank/DDBJ databases">
        <title>Draft genome sequence of the purine-degrading Clostridium cylindrosporum HC-1 (DSM 605).</title>
        <authorList>
            <person name="Poehlein A."/>
            <person name="Schiel-Bengelsdorf B."/>
            <person name="Bengelsdorf F."/>
            <person name="Daniel R."/>
            <person name="Duerre P."/>
        </authorList>
    </citation>
    <scope>NUCLEOTIDE SEQUENCE [LARGE SCALE GENOMIC DNA]</scope>
    <source>
        <strain evidence="18 19">DSM 605</strain>
    </source>
</reference>
<protein>
    <recommendedName>
        <fullName evidence="16">Hypoxanthine phosphoribosyltransferase</fullName>
        <ecNumber evidence="16">2.4.2.8</ecNumber>
    </recommendedName>
</protein>
<evidence type="ECO:0000256" key="3">
    <source>
        <dbReference type="ARBA" id="ARBA00004496"/>
    </source>
</evidence>
<evidence type="ECO:0000256" key="16">
    <source>
        <dbReference type="RuleBase" id="RU364099"/>
    </source>
</evidence>
<dbReference type="PANTHER" id="PTHR43340">
    <property type="entry name" value="HYPOXANTHINE-GUANINE PHOSPHORIBOSYLTRANSFERASE"/>
    <property type="match status" value="1"/>
</dbReference>
<keyword evidence="8 16" id="KW-0328">Glycosyltransferase</keyword>
<dbReference type="SUPFAM" id="SSF53271">
    <property type="entry name" value="PRTase-like"/>
    <property type="match status" value="1"/>
</dbReference>
<dbReference type="InterPro" id="IPR000836">
    <property type="entry name" value="PRTase_dom"/>
</dbReference>
<dbReference type="EMBL" id="LFVU01000024">
    <property type="protein sequence ID" value="KMT22040.1"/>
    <property type="molecule type" value="Genomic_DNA"/>
</dbReference>
<keyword evidence="11 16" id="KW-0660">Purine salvage</keyword>
<evidence type="ECO:0000256" key="6">
    <source>
        <dbReference type="ARBA" id="ARBA00008391"/>
    </source>
</evidence>
<evidence type="ECO:0000256" key="11">
    <source>
        <dbReference type="ARBA" id="ARBA00022726"/>
    </source>
</evidence>
<accession>A0A0J8D7M8</accession>
<dbReference type="STRING" id="1121307.CLCY_4c00090"/>
<keyword evidence="18" id="KW-0436">Ligase</keyword>
<dbReference type="GO" id="GO:0006166">
    <property type="term" value="P:purine ribonucleoside salvage"/>
    <property type="evidence" value="ECO:0007669"/>
    <property type="project" value="UniProtKB-KW"/>
</dbReference>
<sequence length="180" mass="20654">MDNLIKEVLYTEDQIKEKVRELAKQISKDYEGKKVLCIGILKGSVVFLSDIIREMDVEVEIDFMAVSSYGHSTKSSGVVRILKDLNYDIEGKDVLIIEDIIDTGTTLKYLCEYLKGRKPKTLKVCCLLDKPERRNADIKSDYTGFVIPDYFIVGYGIDYADRFRQLPYIGVPKEEVYSDK</sequence>
<dbReference type="PANTHER" id="PTHR43340:SF1">
    <property type="entry name" value="HYPOXANTHINE PHOSPHORIBOSYLTRANSFERASE"/>
    <property type="match status" value="1"/>
</dbReference>
<evidence type="ECO:0000256" key="4">
    <source>
        <dbReference type="ARBA" id="ARBA00004669"/>
    </source>
</evidence>
<dbReference type="GO" id="GO:0032263">
    <property type="term" value="P:GMP salvage"/>
    <property type="evidence" value="ECO:0007669"/>
    <property type="project" value="TreeGrafter"/>
</dbReference>
<dbReference type="Proteomes" id="UP000036756">
    <property type="component" value="Unassembled WGS sequence"/>
</dbReference>
<dbReference type="GO" id="GO:0004422">
    <property type="term" value="F:hypoxanthine phosphoribosyltransferase activity"/>
    <property type="evidence" value="ECO:0007669"/>
    <property type="project" value="InterPro"/>
</dbReference>
<dbReference type="Gene3D" id="3.40.50.2020">
    <property type="match status" value="1"/>
</dbReference>
<dbReference type="GO" id="GO:0006178">
    <property type="term" value="P:guanine salvage"/>
    <property type="evidence" value="ECO:0007669"/>
    <property type="project" value="TreeGrafter"/>
</dbReference>
<keyword evidence="19" id="KW-1185">Reference proteome</keyword>
<evidence type="ECO:0000313" key="19">
    <source>
        <dbReference type="Proteomes" id="UP000036756"/>
    </source>
</evidence>
<dbReference type="GO" id="GO:0016874">
    <property type="term" value="F:ligase activity"/>
    <property type="evidence" value="ECO:0007669"/>
    <property type="project" value="UniProtKB-KW"/>
</dbReference>
<evidence type="ECO:0000256" key="5">
    <source>
        <dbReference type="ARBA" id="ARBA00004676"/>
    </source>
</evidence>
<dbReference type="GO" id="GO:0052657">
    <property type="term" value="F:guanine phosphoribosyltransferase activity"/>
    <property type="evidence" value="ECO:0007669"/>
    <property type="project" value="RHEA"/>
</dbReference>
<dbReference type="Pfam" id="PF00156">
    <property type="entry name" value="Pribosyltran"/>
    <property type="match status" value="1"/>
</dbReference>
<keyword evidence="12 16" id="KW-0547">Nucleotide-binding</keyword>
<dbReference type="InterPro" id="IPR029057">
    <property type="entry name" value="PRTase-like"/>
</dbReference>
<comment type="cofactor">
    <cofactor evidence="1 16">
        <name>Mg(2+)</name>
        <dbReference type="ChEBI" id="CHEBI:18420"/>
    </cofactor>
</comment>
<evidence type="ECO:0000259" key="17">
    <source>
        <dbReference type="Pfam" id="PF00156"/>
    </source>
</evidence>
<evidence type="ECO:0000256" key="8">
    <source>
        <dbReference type="ARBA" id="ARBA00022676"/>
    </source>
</evidence>
<dbReference type="GO" id="GO:0046100">
    <property type="term" value="P:hypoxanthine metabolic process"/>
    <property type="evidence" value="ECO:0007669"/>
    <property type="project" value="TreeGrafter"/>
</dbReference>
<comment type="similarity">
    <text evidence="6 16">Belongs to the purine/pyrimidine phosphoribosyltransferase family.</text>
</comment>
<dbReference type="InterPro" id="IPR050408">
    <property type="entry name" value="HGPRT"/>
</dbReference>
<dbReference type="NCBIfam" id="TIGR01203">
    <property type="entry name" value="HGPRTase"/>
    <property type="match status" value="1"/>
</dbReference>
<keyword evidence="7 16" id="KW-0963">Cytoplasm</keyword>
<dbReference type="UniPathway" id="UPA00591">
    <property type="reaction ID" value="UER00648"/>
</dbReference>
<comment type="pathway">
    <text evidence="5">Purine metabolism; GMP biosynthesis via salvage pathway; GMP from guanine: step 1/1.</text>
</comment>
<keyword evidence="10 16" id="KW-0479">Metal-binding</keyword>
<evidence type="ECO:0000256" key="14">
    <source>
        <dbReference type="ARBA" id="ARBA00048811"/>
    </source>
</evidence>
<comment type="subcellular location">
    <subcellularLocation>
        <location evidence="3 16">Cytoplasm</location>
    </subcellularLocation>
</comment>
<dbReference type="InterPro" id="IPR005904">
    <property type="entry name" value="Hxn_phspho_trans"/>
</dbReference>
<dbReference type="GO" id="GO:0005829">
    <property type="term" value="C:cytosol"/>
    <property type="evidence" value="ECO:0007669"/>
    <property type="project" value="TreeGrafter"/>
</dbReference>
<evidence type="ECO:0000313" key="18">
    <source>
        <dbReference type="EMBL" id="KMT22040.1"/>
    </source>
</evidence>
<comment type="catalytic activity">
    <reaction evidence="15">
        <text>IMP + diphosphate = hypoxanthine + 5-phospho-alpha-D-ribose 1-diphosphate</text>
        <dbReference type="Rhea" id="RHEA:17973"/>
        <dbReference type="ChEBI" id="CHEBI:17368"/>
        <dbReference type="ChEBI" id="CHEBI:33019"/>
        <dbReference type="ChEBI" id="CHEBI:58017"/>
        <dbReference type="ChEBI" id="CHEBI:58053"/>
        <dbReference type="EC" id="2.4.2.8"/>
    </reaction>
    <physiologicalReaction direction="right-to-left" evidence="15">
        <dbReference type="Rhea" id="RHEA:17975"/>
    </physiologicalReaction>
</comment>
<gene>
    <name evidence="18" type="primary">hprT</name>
    <name evidence="18" type="ORF">CLCY_4c00090</name>
</gene>
<keyword evidence="9 16" id="KW-0808">Transferase</keyword>
<keyword evidence="13 16" id="KW-0460">Magnesium</keyword>
<comment type="catalytic activity">
    <reaction evidence="14">
        <text>GMP + diphosphate = guanine + 5-phospho-alpha-D-ribose 1-diphosphate</text>
        <dbReference type="Rhea" id="RHEA:25424"/>
        <dbReference type="ChEBI" id="CHEBI:16235"/>
        <dbReference type="ChEBI" id="CHEBI:33019"/>
        <dbReference type="ChEBI" id="CHEBI:58017"/>
        <dbReference type="ChEBI" id="CHEBI:58115"/>
        <dbReference type="EC" id="2.4.2.8"/>
    </reaction>
    <physiologicalReaction direction="right-to-left" evidence="14">
        <dbReference type="Rhea" id="RHEA:25426"/>
    </physiologicalReaction>
</comment>
<evidence type="ECO:0000256" key="15">
    <source>
        <dbReference type="ARBA" id="ARBA00049402"/>
    </source>
</evidence>
<name>A0A0J8D7M8_CLOCY</name>
<dbReference type="OrthoDB" id="9802824at2"/>
<dbReference type="PATRIC" id="fig|1121307.3.peg.1665"/>
<comment type="function">
    <text evidence="2">Purine salvage pathway enzyme that catalyzes the transfer of the ribosyl-5-phosphate group from 5-phospho-alpha-D-ribose 1-diphosphate (PRPP) to the N9 position of the 6-oxopurines hypoxanthine and guanine to form the corresponding ribonucleotides IMP (inosine 5'-monophosphate) and GMP (guanosine 5'-monophosphate), with the release of PPi.</text>
</comment>
<dbReference type="GO" id="GO:0000287">
    <property type="term" value="F:magnesium ion binding"/>
    <property type="evidence" value="ECO:0007669"/>
    <property type="project" value="TreeGrafter"/>
</dbReference>
<proteinExistence type="inferred from homology"/>
<dbReference type="CDD" id="cd06223">
    <property type="entry name" value="PRTases_typeI"/>
    <property type="match status" value="1"/>
</dbReference>
<feature type="domain" description="Phosphoribosyltransferase" evidence="17">
    <location>
        <begin position="13"/>
        <end position="159"/>
    </location>
</feature>
<evidence type="ECO:0000256" key="12">
    <source>
        <dbReference type="ARBA" id="ARBA00022741"/>
    </source>
</evidence>
<organism evidence="18 19">
    <name type="scientific">Clostridium cylindrosporum DSM 605</name>
    <dbReference type="NCBI Taxonomy" id="1121307"/>
    <lineage>
        <taxon>Bacteria</taxon>
        <taxon>Bacillati</taxon>
        <taxon>Bacillota</taxon>
        <taxon>Clostridia</taxon>
        <taxon>Eubacteriales</taxon>
        <taxon>Clostridiaceae</taxon>
        <taxon>Clostridium</taxon>
    </lineage>
</organism>
<dbReference type="EC" id="2.4.2.8" evidence="16"/>
<evidence type="ECO:0000256" key="13">
    <source>
        <dbReference type="ARBA" id="ARBA00022842"/>
    </source>
</evidence>
<comment type="pathway">
    <text evidence="4 16">Purine metabolism; IMP biosynthesis via salvage pathway; IMP from hypoxanthine: step 1/1.</text>
</comment>
<evidence type="ECO:0000256" key="7">
    <source>
        <dbReference type="ARBA" id="ARBA00022490"/>
    </source>
</evidence>
<dbReference type="AlphaFoldDB" id="A0A0J8D7M8"/>
<comment type="caution">
    <text evidence="18">The sequence shown here is derived from an EMBL/GenBank/DDBJ whole genome shotgun (WGS) entry which is preliminary data.</text>
</comment>
<evidence type="ECO:0000256" key="1">
    <source>
        <dbReference type="ARBA" id="ARBA00001946"/>
    </source>
</evidence>
<evidence type="ECO:0000256" key="2">
    <source>
        <dbReference type="ARBA" id="ARBA00002049"/>
    </source>
</evidence>
<evidence type="ECO:0000256" key="10">
    <source>
        <dbReference type="ARBA" id="ARBA00022723"/>
    </source>
</evidence>
<dbReference type="GO" id="GO:0032264">
    <property type="term" value="P:IMP salvage"/>
    <property type="evidence" value="ECO:0007669"/>
    <property type="project" value="UniProtKB-UniPathway"/>
</dbReference>
<dbReference type="RefSeq" id="WP_048570144.1">
    <property type="nucleotide sequence ID" value="NZ_LFVU01000024.1"/>
</dbReference>
<evidence type="ECO:0000256" key="9">
    <source>
        <dbReference type="ARBA" id="ARBA00022679"/>
    </source>
</evidence>
<dbReference type="FunFam" id="3.40.50.2020:FF:000006">
    <property type="entry name" value="Hypoxanthine phosphoribosyltransferase"/>
    <property type="match status" value="1"/>
</dbReference>
<dbReference type="GO" id="GO:0000166">
    <property type="term" value="F:nucleotide binding"/>
    <property type="evidence" value="ECO:0007669"/>
    <property type="project" value="UniProtKB-KW"/>
</dbReference>